<dbReference type="Proteomes" id="UP000001744">
    <property type="component" value="Unassembled WGS sequence"/>
</dbReference>
<gene>
    <name evidence="5" type="primary">img1</name>
    <name evidence="4" type="ORF">SJAG_01473</name>
</gene>
<dbReference type="Gene3D" id="2.30.30.790">
    <property type="match status" value="1"/>
</dbReference>
<organism evidence="4 6">
    <name type="scientific">Schizosaccharomyces japonicus (strain yFS275 / FY16936)</name>
    <name type="common">Fission yeast</name>
    <dbReference type="NCBI Taxonomy" id="402676"/>
    <lineage>
        <taxon>Eukaryota</taxon>
        <taxon>Fungi</taxon>
        <taxon>Dikarya</taxon>
        <taxon>Ascomycota</taxon>
        <taxon>Taphrinomycotina</taxon>
        <taxon>Schizosaccharomycetes</taxon>
        <taxon>Schizosaccharomycetales</taxon>
        <taxon>Schizosaccharomycetaceae</taxon>
        <taxon>Schizosaccharomyces</taxon>
    </lineage>
</organism>
<dbReference type="GO" id="GO:1990904">
    <property type="term" value="C:ribonucleoprotein complex"/>
    <property type="evidence" value="ECO:0007669"/>
    <property type="project" value="UniProtKB-KW"/>
</dbReference>
<sequence length="180" mass="20476">MFPTLRLCAKKLLLGRIPPAKFPFPKPLDPPKAKDVTRCIEALHVSQLETENKNARMFAKNNPDRIRPGAVLMVRSYVNGSKDPRTTSFAGYLMKIRRRGPQTSILLRNKILDTYVEAGFKVFSPSVKEILVINQNGLGKRPRRAYLSYLRKPKFHLPSVTPMIKDYFESIDSSKSKTDA</sequence>
<comment type="similarity">
    <text evidence="1">Belongs to the bacterial ribosomal protein bL19 family.</text>
</comment>
<keyword evidence="6" id="KW-1185">Reference proteome</keyword>
<dbReference type="PANTHER" id="PTHR15680">
    <property type="entry name" value="RIBOSOMAL PROTEIN L19"/>
    <property type="match status" value="1"/>
</dbReference>
<keyword evidence="2 4" id="KW-0689">Ribosomal protein</keyword>
<keyword evidence="3" id="KW-0687">Ribonucleoprotein</keyword>
<dbReference type="InterPro" id="IPR001857">
    <property type="entry name" value="Ribosomal_bL19"/>
</dbReference>
<dbReference type="SUPFAM" id="SSF50104">
    <property type="entry name" value="Translation proteins SH3-like domain"/>
    <property type="match status" value="1"/>
</dbReference>
<dbReference type="PANTHER" id="PTHR15680:SF9">
    <property type="entry name" value="LARGE RIBOSOMAL SUBUNIT PROTEIN BL19M"/>
    <property type="match status" value="1"/>
</dbReference>
<reference evidence="4 6" key="1">
    <citation type="journal article" date="2011" name="Science">
        <title>Comparative functional genomics of the fission yeasts.</title>
        <authorList>
            <person name="Rhind N."/>
            <person name="Chen Z."/>
            <person name="Yassour M."/>
            <person name="Thompson D.A."/>
            <person name="Haas B.J."/>
            <person name="Habib N."/>
            <person name="Wapinski I."/>
            <person name="Roy S."/>
            <person name="Lin M.F."/>
            <person name="Heiman D.I."/>
            <person name="Young S.K."/>
            <person name="Furuya K."/>
            <person name="Guo Y."/>
            <person name="Pidoux A."/>
            <person name="Chen H.M."/>
            <person name="Robbertse B."/>
            <person name="Goldberg J.M."/>
            <person name="Aoki K."/>
            <person name="Bayne E.H."/>
            <person name="Berlin A.M."/>
            <person name="Desjardins C.A."/>
            <person name="Dobbs E."/>
            <person name="Dukaj L."/>
            <person name="Fan L."/>
            <person name="FitzGerald M.G."/>
            <person name="French C."/>
            <person name="Gujja S."/>
            <person name="Hansen K."/>
            <person name="Keifenheim D."/>
            <person name="Levin J.Z."/>
            <person name="Mosher R.A."/>
            <person name="Mueller C.A."/>
            <person name="Pfiffner J."/>
            <person name="Priest M."/>
            <person name="Russ C."/>
            <person name="Smialowska A."/>
            <person name="Swoboda P."/>
            <person name="Sykes S.M."/>
            <person name="Vaughn M."/>
            <person name="Vengrova S."/>
            <person name="Yoder R."/>
            <person name="Zeng Q."/>
            <person name="Allshire R."/>
            <person name="Baulcombe D."/>
            <person name="Birren B.W."/>
            <person name="Brown W."/>
            <person name="Ekwall K."/>
            <person name="Kellis M."/>
            <person name="Leatherwood J."/>
            <person name="Levin H."/>
            <person name="Margalit H."/>
            <person name="Martienssen R."/>
            <person name="Nieduszynski C.A."/>
            <person name="Spatafora J.W."/>
            <person name="Friedman N."/>
            <person name="Dalgaard J.Z."/>
            <person name="Baumann P."/>
            <person name="Niki H."/>
            <person name="Regev A."/>
            <person name="Nusbaum C."/>
        </authorList>
    </citation>
    <scope>NUCLEOTIDE SEQUENCE [LARGE SCALE GENOMIC DNA]</scope>
    <source>
        <strain evidence="6">yFS275 / FY16936</strain>
    </source>
</reference>
<dbReference type="EMBL" id="KE651168">
    <property type="protein sequence ID" value="EEB06432.1"/>
    <property type="molecule type" value="Genomic_DNA"/>
</dbReference>
<dbReference type="InterPro" id="IPR038657">
    <property type="entry name" value="Ribosomal_bL19_sf"/>
</dbReference>
<dbReference type="GO" id="GO:0006412">
    <property type="term" value="P:translation"/>
    <property type="evidence" value="ECO:0007669"/>
    <property type="project" value="InterPro"/>
</dbReference>
<dbReference type="STRING" id="402676.B6JY14"/>
<evidence type="ECO:0000256" key="1">
    <source>
        <dbReference type="ARBA" id="ARBA00005781"/>
    </source>
</evidence>
<dbReference type="OrthoDB" id="10262935at2759"/>
<accession>B6JY14</accession>
<dbReference type="GO" id="GO:0003735">
    <property type="term" value="F:structural constituent of ribosome"/>
    <property type="evidence" value="ECO:0007669"/>
    <property type="project" value="InterPro"/>
</dbReference>
<dbReference type="JaponicusDB" id="SJAG_01473">
    <property type="gene designation" value="img1"/>
</dbReference>
<evidence type="ECO:0000256" key="3">
    <source>
        <dbReference type="ARBA" id="ARBA00023274"/>
    </source>
</evidence>
<name>B6JY14_SCHJY</name>
<evidence type="ECO:0000256" key="2">
    <source>
        <dbReference type="ARBA" id="ARBA00022980"/>
    </source>
</evidence>
<dbReference type="InterPro" id="IPR008991">
    <property type="entry name" value="Translation_prot_SH3-like_sf"/>
</dbReference>
<dbReference type="AlphaFoldDB" id="B6JY14"/>
<evidence type="ECO:0000313" key="5">
    <source>
        <dbReference type="JaponicusDB" id="SJAG_01473"/>
    </source>
</evidence>
<dbReference type="RefSeq" id="XP_002172725.1">
    <property type="nucleotide sequence ID" value="XM_002172689.1"/>
</dbReference>
<dbReference type="eggNOG" id="KOG1698">
    <property type="taxonomic scope" value="Eukaryota"/>
</dbReference>
<dbReference type="Pfam" id="PF01245">
    <property type="entry name" value="Ribosomal_L19"/>
    <property type="match status" value="1"/>
</dbReference>
<dbReference type="VEuPathDB" id="FungiDB:SJAG_01473"/>
<proteinExistence type="inferred from homology"/>
<evidence type="ECO:0000313" key="6">
    <source>
        <dbReference type="Proteomes" id="UP000001744"/>
    </source>
</evidence>
<dbReference type="HOGENOM" id="CLU_076387_1_0_1"/>
<evidence type="ECO:0000313" key="4">
    <source>
        <dbReference type="EMBL" id="EEB06432.1"/>
    </source>
</evidence>
<dbReference type="OMA" id="TYVELRV"/>
<protein>
    <submittedName>
        <fullName evidence="4">Ribosomal protein subunit L19</fullName>
    </submittedName>
</protein>
<dbReference type="GO" id="GO:0005840">
    <property type="term" value="C:ribosome"/>
    <property type="evidence" value="ECO:0007669"/>
    <property type="project" value="UniProtKB-KW"/>
</dbReference>
<dbReference type="GeneID" id="7051431"/>